<evidence type="ECO:0000313" key="5">
    <source>
        <dbReference type="Proteomes" id="UP000639403"/>
    </source>
</evidence>
<feature type="compositionally biased region" description="Basic and acidic residues" evidence="1">
    <location>
        <begin position="1"/>
        <end position="14"/>
    </location>
</feature>
<evidence type="ECO:0000256" key="1">
    <source>
        <dbReference type="SAM" id="MobiDB-lite"/>
    </source>
</evidence>
<comment type="caution">
    <text evidence="4">The sequence shown here is derived from an EMBL/GenBank/DDBJ whole genome shotgun (WGS) entry which is preliminary data.</text>
</comment>
<accession>A0A8H7NW82</accession>
<keyword evidence="2" id="KW-1133">Transmembrane helix</keyword>
<name>A0A8H7NW82_9APHY</name>
<evidence type="ECO:0000259" key="3">
    <source>
        <dbReference type="Pfam" id="PF20153"/>
    </source>
</evidence>
<dbReference type="Pfam" id="PF20153">
    <property type="entry name" value="DUF6535"/>
    <property type="match status" value="1"/>
</dbReference>
<dbReference type="Proteomes" id="UP000639403">
    <property type="component" value="Unassembled WGS sequence"/>
</dbReference>
<reference evidence="4" key="1">
    <citation type="submission" date="2020-11" db="EMBL/GenBank/DDBJ databases">
        <authorList>
            <person name="Koelle M."/>
            <person name="Horta M.A.C."/>
            <person name="Nowrousian M."/>
            <person name="Ohm R.A."/>
            <person name="Benz P."/>
            <person name="Pilgard A."/>
        </authorList>
    </citation>
    <scope>NUCLEOTIDE SEQUENCE</scope>
    <source>
        <strain evidence="4">FPRL280</strain>
    </source>
</reference>
<feature type="transmembrane region" description="Helical" evidence="2">
    <location>
        <begin position="351"/>
        <end position="372"/>
    </location>
</feature>
<evidence type="ECO:0000313" key="4">
    <source>
        <dbReference type="EMBL" id="KAF9806891.1"/>
    </source>
</evidence>
<evidence type="ECO:0000256" key="2">
    <source>
        <dbReference type="SAM" id="Phobius"/>
    </source>
</evidence>
<reference evidence="4" key="2">
    <citation type="journal article" name="Front. Microbiol.">
        <title>Degradative Capacity of Two Strains of Rhodonia placenta: From Phenotype to Genotype.</title>
        <authorList>
            <person name="Kolle M."/>
            <person name="Horta M.A.C."/>
            <person name="Nowrousian M."/>
            <person name="Ohm R.A."/>
            <person name="Benz J.P."/>
            <person name="Pilgard A."/>
        </authorList>
    </citation>
    <scope>NUCLEOTIDE SEQUENCE</scope>
    <source>
        <strain evidence="4">FPRL280</strain>
    </source>
</reference>
<feature type="region of interest" description="Disordered" evidence="1">
    <location>
        <begin position="1"/>
        <end position="46"/>
    </location>
</feature>
<feature type="compositionally biased region" description="Basic and acidic residues" evidence="1">
    <location>
        <begin position="95"/>
        <end position="104"/>
    </location>
</feature>
<keyword evidence="2" id="KW-0812">Transmembrane</keyword>
<dbReference type="InterPro" id="IPR045338">
    <property type="entry name" value="DUF6535"/>
</dbReference>
<keyword evidence="2" id="KW-0472">Membrane</keyword>
<feature type="transmembrane region" description="Helical" evidence="2">
    <location>
        <begin position="265"/>
        <end position="288"/>
    </location>
</feature>
<feature type="domain" description="DUF6535" evidence="3">
    <location>
        <begin position="167"/>
        <end position="346"/>
    </location>
</feature>
<feature type="region of interest" description="Disordered" evidence="1">
    <location>
        <begin position="63"/>
        <end position="144"/>
    </location>
</feature>
<protein>
    <recommendedName>
        <fullName evidence="3">DUF6535 domain-containing protein</fullName>
    </recommendedName>
</protein>
<organism evidence="4 5">
    <name type="scientific">Rhodonia placenta</name>
    <dbReference type="NCBI Taxonomy" id="104341"/>
    <lineage>
        <taxon>Eukaryota</taxon>
        <taxon>Fungi</taxon>
        <taxon>Dikarya</taxon>
        <taxon>Basidiomycota</taxon>
        <taxon>Agaricomycotina</taxon>
        <taxon>Agaricomycetes</taxon>
        <taxon>Polyporales</taxon>
        <taxon>Adustoporiaceae</taxon>
        <taxon>Rhodonia</taxon>
    </lineage>
</organism>
<proteinExistence type="predicted"/>
<gene>
    <name evidence="4" type="ORF">IEO21_08489</name>
</gene>
<feature type="transmembrane region" description="Helical" evidence="2">
    <location>
        <begin position="192"/>
        <end position="212"/>
    </location>
</feature>
<dbReference type="AlphaFoldDB" id="A0A8H7NW82"/>
<sequence>MPREGRHGGREKSRCASGSSSRSSDGRAQEATPAIHTGLSDGMNESIPLREIKVLDRDGQIVRDDDTIARNRRERSKAMPPSQAIQHSDVTPGLADDRDGEVNKANEVNGTEIEERVPEADEAIPGQAPSDCNDPRQVSTNEKLDEELVRKVLQDALEEKCKPEDPWAKCAKEVWEFEESLVEKWKEDINNLLLFSGLFSTVLTGFIVPFYVTLAATQALISMSAHLSVVAADAGHTAVANWLISLSSDSQSSPRPSSTTIAVAVLWFAALILSLGAASVAISISQWLHHHINVTSKTSQRSVRVWFFRRRGLRRWGVEQAVAVLPLLLQIALVLFLVGLDVLLWTINTAVAEVATALISLLLLPTIVTPIIPSLSPDCPFKSAQAWAFFRFWRWAVQKLERPRSHSRYWRNHGHEYIIRKIWNRCCRTEKWRLLRDLPALSGWRELDNFCMQTLKDDSKTRLRMLVEADSRVMGESFLSTVVRPCLQQADVRDALPAFYKILDHRAHDHDQDKEHSPQWWIHEQDHEAVTMLGHMSLDMFNKVALSSMDSGESKKEIAHVLNLADNLLNAMPCTMPAVYSRLMGMWAATNLPDESIPKASHSALIPAWQFYKR</sequence>
<feature type="transmembrane region" description="Helical" evidence="2">
    <location>
        <begin position="321"/>
        <end position="344"/>
    </location>
</feature>
<dbReference type="EMBL" id="JADOXO010000306">
    <property type="protein sequence ID" value="KAF9806891.1"/>
    <property type="molecule type" value="Genomic_DNA"/>
</dbReference>